<evidence type="ECO:0000256" key="1">
    <source>
        <dbReference type="ARBA" id="ARBA00022448"/>
    </source>
</evidence>
<protein>
    <submittedName>
        <fullName evidence="5">ABC transporter ATP-binding protein</fullName>
    </submittedName>
</protein>
<dbReference type="InterPro" id="IPR027417">
    <property type="entry name" value="P-loop_NTPase"/>
</dbReference>
<organism evidence="5 6">
    <name type="scientific">Paracoccus pacificus</name>
    <dbReference type="NCBI Taxonomy" id="1463598"/>
    <lineage>
        <taxon>Bacteria</taxon>
        <taxon>Pseudomonadati</taxon>
        <taxon>Pseudomonadota</taxon>
        <taxon>Alphaproteobacteria</taxon>
        <taxon>Rhodobacterales</taxon>
        <taxon>Paracoccaceae</taxon>
        <taxon>Paracoccus</taxon>
    </lineage>
</organism>
<evidence type="ECO:0000256" key="3">
    <source>
        <dbReference type="ARBA" id="ARBA00022840"/>
    </source>
</evidence>
<keyword evidence="2" id="KW-0547">Nucleotide-binding</keyword>
<dbReference type="Pfam" id="PF08402">
    <property type="entry name" value="TOBE_2"/>
    <property type="match status" value="1"/>
</dbReference>
<dbReference type="SMART" id="SM00382">
    <property type="entry name" value="AAA"/>
    <property type="match status" value="1"/>
</dbReference>
<keyword evidence="6" id="KW-1185">Reference proteome</keyword>
<dbReference type="EMBL" id="JBHUEN010000003">
    <property type="protein sequence ID" value="MFD1880195.1"/>
    <property type="molecule type" value="Genomic_DNA"/>
</dbReference>
<feature type="domain" description="ABC transporter" evidence="4">
    <location>
        <begin position="11"/>
        <end position="241"/>
    </location>
</feature>
<dbReference type="PANTHER" id="PTHR42781">
    <property type="entry name" value="SPERMIDINE/PUTRESCINE IMPORT ATP-BINDING PROTEIN POTA"/>
    <property type="match status" value="1"/>
</dbReference>
<dbReference type="PROSITE" id="PS00211">
    <property type="entry name" value="ABC_TRANSPORTER_1"/>
    <property type="match status" value="1"/>
</dbReference>
<dbReference type="InterPro" id="IPR017871">
    <property type="entry name" value="ABC_transporter-like_CS"/>
</dbReference>
<dbReference type="PROSITE" id="PS50893">
    <property type="entry name" value="ABC_TRANSPORTER_2"/>
    <property type="match status" value="1"/>
</dbReference>
<dbReference type="SUPFAM" id="SSF52540">
    <property type="entry name" value="P-loop containing nucleoside triphosphate hydrolases"/>
    <property type="match status" value="1"/>
</dbReference>
<keyword evidence="3 5" id="KW-0067">ATP-binding</keyword>
<evidence type="ECO:0000313" key="6">
    <source>
        <dbReference type="Proteomes" id="UP001597213"/>
    </source>
</evidence>
<dbReference type="InterPro" id="IPR003593">
    <property type="entry name" value="AAA+_ATPase"/>
</dbReference>
<dbReference type="InterPro" id="IPR050093">
    <property type="entry name" value="ABC_SmlMolc_Importer"/>
</dbReference>
<evidence type="ECO:0000313" key="5">
    <source>
        <dbReference type="EMBL" id="MFD1880195.1"/>
    </source>
</evidence>
<accession>A0ABW4R1V2</accession>
<comment type="caution">
    <text evidence="5">The sequence shown here is derived from an EMBL/GenBank/DDBJ whole genome shotgun (WGS) entry which is preliminary data.</text>
</comment>
<name>A0ABW4R1V2_9RHOB</name>
<dbReference type="Gene3D" id="3.40.50.300">
    <property type="entry name" value="P-loop containing nucleotide triphosphate hydrolases"/>
    <property type="match status" value="1"/>
</dbReference>
<reference evidence="6" key="1">
    <citation type="journal article" date="2019" name="Int. J. Syst. Evol. Microbiol.">
        <title>The Global Catalogue of Microorganisms (GCM) 10K type strain sequencing project: providing services to taxonomists for standard genome sequencing and annotation.</title>
        <authorList>
            <consortium name="The Broad Institute Genomics Platform"/>
            <consortium name="The Broad Institute Genome Sequencing Center for Infectious Disease"/>
            <person name="Wu L."/>
            <person name="Ma J."/>
        </authorList>
    </citation>
    <scope>NUCLEOTIDE SEQUENCE [LARGE SCALE GENOMIC DNA]</scope>
    <source>
        <strain evidence="6">CCUG 56029</strain>
    </source>
</reference>
<evidence type="ECO:0000256" key="2">
    <source>
        <dbReference type="ARBA" id="ARBA00022741"/>
    </source>
</evidence>
<proteinExistence type="predicted"/>
<dbReference type="RefSeq" id="WP_379139334.1">
    <property type="nucleotide sequence ID" value="NZ_JBHUEN010000003.1"/>
</dbReference>
<dbReference type="GO" id="GO:0005524">
    <property type="term" value="F:ATP binding"/>
    <property type="evidence" value="ECO:0007669"/>
    <property type="project" value="UniProtKB-KW"/>
</dbReference>
<dbReference type="PANTHER" id="PTHR42781:SF4">
    <property type="entry name" value="SPERMIDINE_PUTRESCINE IMPORT ATP-BINDING PROTEIN POTA"/>
    <property type="match status" value="1"/>
</dbReference>
<dbReference type="InterPro" id="IPR013611">
    <property type="entry name" value="Transp-assoc_OB_typ2"/>
</dbReference>
<gene>
    <name evidence="5" type="ORF">ACFSCT_00510</name>
</gene>
<evidence type="ECO:0000259" key="4">
    <source>
        <dbReference type="PROSITE" id="PS50893"/>
    </source>
</evidence>
<dbReference type="SUPFAM" id="SSF50331">
    <property type="entry name" value="MOP-like"/>
    <property type="match status" value="1"/>
</dbReference>
<dbReference type="InterPro" id="IPR003439">
    <property type="entry name" value="ABC_transporter-like_ATP-bd"/>
</dbReference>
<dbReference type="Proteomes" id="UP001597213">
    <property type="component" value="Unassembled WGS sequence"/>
</dbReference>
<keyword evidence="1" id="KW-0813">Transport</keyword>
<dbReference type="InterPro" id="IPR008995">
    <property type="entry name" value="Mo/tungstate-bd_C_term_dom"/>
</dbReference>
<dbReference type="Pfam" id="PF00005">
    <property type="entry name" value="ABC_tran"/>
    <property type="match status" value="1"/>
</dbReference>
<sequence length="359" mass="39140">MQDHAARQPHLRLAGLNKSFGATEVIPGIDLDVDQGEMIALLGPSGCGKTTTLRMIAGLIAPSGGQIVVDGQDITTRPVHDRDMGMVFQSYALFPHMTVAENVAFGLEMRHMGREDIRARVAAALDMVQMGHLAERRPRELSGGQQQRVALARALVIQPSILLLDEPLSNLDAKLRDEMREQIRSLQQQIGITALFVTHDQVEALSMCDRIVVLNKGRIEQVGTPGEIYEHPATPFVADFVGRSNRLGAEVTDKRRLTVSGQDAGPTDLPPGQSDLRIRPHRTFLLPDGATPTDFVLTGTLKRTSFIGDLIEIHVDVGGQDVVIEQSTRKDHPTPPPGASVRIGWNAGDMIGFRGEDRA</sequence>